<keyword evidence="1 6" id="KW-0597">Phosphoprotein</keyword>
<dbReference type="Pfam" id="PF00072">
    <property type="entry name" value="Response_reg"/>
    <property type="match status" value="1"/>
</dbReference>
<dbReference type="InterPro" id="IPR039420">
    <property type="entry name" value="WalR-like"/>
</dbReference>
<dbReference type="GO" id="GO:0006355">
    <property type="term" value="P:regulation of DNA-templated transcription"/>
    <property type="evidence" value="ECO:0007669"/>
    <property type="project" value="InterPro"/>
</dbReference>
<name>A0A229UGC2_9BACL</name>
<dbReference type="PANTHER" id="PTHR43214">
    <property type="entry name" value="TWO-COMPONENT RESPONSE REGULATOR"/>
    <property type="match status" value="1"/>
</dbReference>
<evidence type="ECO:0000256" key="4">
    <source>
        <dbReference type="ARBA" id="ARBA00023125"/>
    </source>
</evidence>
<keyword evidence="10" id="KW-1185">Reference proteome</keyword>
<feature type="modified residue" description="4-aspartylphosphate" evidence="6">
    <location>
        <position position="57"/>
    </location>
</feature>
<keyword evidence="4" id="KW-0238">DNA-binding</keyword>
<sequence>MNTEMKAIVVDDHPLIAMATKSILEQIQGVSVMGIAKTGTECLELVEQHKPGLVMLDYHLPDQFGSGVVKQIKMRYPGIHVVIFTGIDVADMYNHLIELGVSGIISKESSESVIQNMVRCIMDNCTMLPLPLYRNMRLMTSTPLPDAALTKDEVRIMSMLMRGATHEQIAQEIYVSKRSVDNYLKKIYEKLGVKSRVQALEKFVQSKYYNEMDRSEA</sequence>
<dbReference type="InterPro" id="IPR011006">
    <property type="entry name" value="CheY-like_superfamily"/>
</dbReference>
<dbReference type="SMART" id="SM00448">
    <property type="entry name" value="REC"/>
    <property type="match status" value="1"/>
</dbReference>
<dbReference type="SUPFAM" id="SSF52172">
    <property type="entry name" value="CheY-like"/>
    <property type="match status" value="1"/>
</dbReference>
<dbReference type="EMBL" id="NMQW01000075">
    <property type="protein sequence ID" value="OXM82448.1"/>
    <property type="molecule type" value="Genomic_DNA"/>
</dbReference>
<dbReference type="PRINTS" id="PR00038">
    <property type="entry name" value="HTHLUXR"/>
</dbReference>
<dbReference type="InterPro" id="IPR036388">
    <property type="entry name" value="WH-like_DNA-bd_sf"/>
</dbReference>
<evidence type="ECO:0000259" key="7">
    <source>
        <dbReference type="PROSITE" id="PS50043"/>
    </source>
</evidence>
<keyword evidence="5" id="KW-0804">Transcription</keyword>
<accession>A0A229UGC2</accession>
<dbReference type="PROSITE" id="PS50043">
    <property type="entry name" value="HTH_LUXR_2"/>
    <property type="match status" value="1"/>
</dbReference>
<keyword evidence="2" id="KW-0902">Two-component regulatory system</keyword>
<dbReference type="CDD" id="cd06170">
    <property type="entry name" value="LuxR_C_like"/>
    <property type="match status" value="1"/>
</dbReference>
<feature type="domain" description="HTH luxR-type" evidence="7">
    <location>
        <begin position="142"/>
        <end position="207"/>
    </location>
</feature>
<evidence type="ECO:0000256" key="1">
    <source>
        <dbReference type="ARBA" id="ARBA00022553"/>
    </source>
</evidence>
<dbReference type="PANTHER" id="PTHR43214:SF43">
    <property type="entry name" value="TWO-COMPONENT RESPONSE REGULATOR"/>
    <property type="match status" value="1"/>
</dbReference>
<evidence type="ECO:0000313" key="9">
    <source>
        <dbReference type="EMBL" id="OXM82448.1"/>
    </source>
</evidence>
<evidence type="ECO:0000313" key="10">
    <source>
        <dbReference type="Proteomes" id="UP000215509"/>
    </source>
</evidence>
<evidence type="ECO:0000256" key="6">
    <source>
        <dbReference type="PROSITE-ProRule" id="PRU00169"/>
    </source>
</evidence>
<keyword evidence="3" id="KW-0805">Transcription regulation</keyword>
<evidence type="ECO:0000256" key="2">
    <source>
        <dbReference type="ARBA" id="ARBA00023012"/>
    </source>
</evidence>
<dbReference type="AlphaFoldDB" id="A0A229UGC2"/>
<dbReference type="GO" id="GO:0003677">
    <property type="term" value="F:DNA binding"/>
    <property type="evidence" value="ECO:0007669"/>
    <property type="project" value="UniProtKB-KW"/>
</dbReference>
<reference evidence="9 10" key="1">
    <citation type="submission" date="2017-07" db="EMBL/GenBank/DDBJ databases">
        <title>Genome sequencing and assembly of Paenibacillus rigui.</title>
        <authorList>
            <person name="Mayilraj S."/>
        </authorList>
    </citation>
    <scope>NUCLEOTIDE SEQUENCE [LARGE SCALE GENOMIC DNA]</scope>
    <source>
        <strain evidence="9 10">JCM 16352</strain>
    </source>
</reference>
<comment type="caution">
    <text evidence="9">The sequence shown here is derived from an EMBL/GenBank/DDBJ whole genome shotgun (WGS) entry which is preliminary data.</text>
</comment>
<dbReference type="InterPro" id="IPR058245">
    <property type="entry name" value="NreC/VraR/RcsB-like_REC"/>
</dbReference>
<dbReference type="InterPro" id="IPR001789">
    <property type="entry name" value="Sig_transdc_resp-reg_receiver"/>
</dbReference>
<dbReference type="GO" id="GO:0000160">
    <property type="term" value="P:phosphorelay signal transduction system"/>
    <property type="evidence" value="ECO:0007669"/>
    <property type="project" value="UniProtKB-KW"/>
</dbReference>
<evidence type="ECO:0000259" key="8">
    <source>
        <dbReference type="PROSITE" id="PS50110"/>
    </source>
</evidence>
<dbReference type="Proteomes" id="UP000215509">
    <property type="component" value="Unassembled WGS sequence"/>
</dbReference>
<evidence type="ECO:0000256" key="3">
    <source>
        <dbReference type="ARBA" id="ARBA00023015"/>
    </source>
</evidence>
<dbReference type="SMART" id="SM00421">
    <property type="entry name" value="HTH_LUXR"/>
    <property type="match status" value="1"/>
</dbReference>
<dbReference type="Pfam" id="PF00196">
    <property type="entry name" value="GerE"/>
    <property type="match status" value="1"/>
</dbReference>
<dbReference type="OrthoDB" id="118459at2"/>
<feature type="domain" description="Response regulatory" evidence="8">
    <location>
        <begin position="6"/>
        <end position="122"/>
    </location>
</feature>
<gene>
    <name evidence="9" type="ORF">CF651_31010</name>
</gene>
<evidence type="ECO:0000256" key="5">
    <source>
        <dbReference type="ARBA" id="ARBA00023163"/>
    </source>
</evidence>
<proteinExistence type="predicted"/>
<dbReference type="Gene3D" id="1.10.10.10">
    <property type="entry name" value="Winged helix-like DNA-binding domain superfamily/Winged helix DNA-binding domain"/>
    <property type="match status" value="1"/>
</dbReference>
<dbReference type="PROSITE" id="PS50110">
    <property type="entry name" value="RESPONSE_REGULATORY"/>
    <property type="match status" value="1"/>
</dbReference>
<dbReference type="Gene3D" id="3.40.50.2300">
    <property type="match status" value="1"/>
</dbReference>
<organism evidence="9 10">
    <name type="scientific">Paenibacillus rigui</name>
    <dbReference type="NCBI Taxonomy" id="554312"/>
    <lineage>
        <taxon>Bacteria</taxon>
        <taxon>Bacillati</taxon>
        <taxon>Bacillota</taxon>
        <taxon>Bacilli</taxon>
        <taxon>Bacillales</taxon>
        <taxon>Paenibacillaceae</taxon>
        <taxon>Paenibacillus</taxon>
    </lineage>
</organism>
<protein>
    <submittedName>
        <fullName evidence="9">Two-component system response regulator</fullName>
    </submittedName>
</protein>
<dbReference type="InterPro" id="IPR000792">
    <property type="entry name" value="Tscrpt_reg_LuxR_C"/>
</dbReference>
<dbReference type="CDD" id="cd17535">
    <property type="entry name" value="REC_NarL-like"/>
    <property type="match status" value="1"/>
</dbReference>